<sequence>MGSLKNQDLKDRVHAWMFDAALPFWGSIGIDHKYGGYVEQLTPDGRVADVEFKRVRVIGRQIYVFSHAYQMGWKPGLELAEHGFNFLTKHAWQGPENGWARTLSKDGAILDGTADLYDNAFALFALSWFQRVSGRHDAKNWASKTMTFVDQHMRHENGIGFLHWSPASGLRQQNPHMHLLEACLASYEAEPNEQAAVLAKEVAGLFEKKFFDLKTRTLAEFFDEDFKRAQAPDGEIIEPGHQFEWAWILVNLKRLLGIALSDPVRALIGFGEEFGVDQRTFATYDSVWVNGRARSTTSRTWPNTERIKAAVALSELDGIDPSGVFAQSIGYLFDNHLNAKPFGTWIDQVDEVGAPISDKIPTSTLYHVFLAFAEFLRHENGRT</sequence>
<organism evidence="3 4">
    <name type="scientific">Candidatus Phycosocius bacilliformis</name>
    <dbReference type="NCBI Taxonomy" id="1445552"/>
    <lineage>
        <taxon>Bacteria</taxon>
        <taxon>Pseudomonadati</taxon>
        <taxon>Pseudomonadota</taxon>
        <taxon>Alphaproteobacteria</taxon>
        <taxon>Caulobacterales</taxon>
        <taxon>Caulobacterales incertae sedis</taxon>
        <taxon>Candidatus Phycosocius</taxon>
    </lineage>
</organism>
<evidence type="ECO:0000256" key="2">
    <source>
        <dbReference type="ARBA" id="ARBA00023235"/>
    </source>
</evidence>
<name>A0A2P2E6H4_9PROT</name>
<gene>
    <name evidence="3" type="primary">ce</name>
    <name evidence="3" type="ORF">PbB2_00320</name>
</gene>
<dbReference type="Pfam" id="PF07221">
    <property type="entry name" value="GlcNAc_2-epim"/>
    <property type="match status" value="1"/>
</dbReference>
<dbReference type="Proteomes" id="UP000245086">
    <property type="component" value="Unassembled WGS sequence"/>
</dbReference>
<evidence type="ECO:0000313" key="4">
    <source>
        <dbReference type="Proteomes" id="UP000245086"/>
    </source>
</evidence>
<keyword evidence="2 3" id="KW-0413">Isomerase</keyword>
<dbReference type="GO" id="GO:0047736">
    <property type="term" value="F:cellobiose epimerase activity"/>
    <property type="evidence" value="ECO:0007669"/>
    <property type="project" value="UniProtKB-EC"/>
</dbReference>
<dbReference type="InterPro" id="IPR012341">
    <property type="entry name" value="6hp_glycosidase-like_sf"/>
</dbReference>
<dbReference type="GO" id="GO:0005975">
    <property type="term" value="P:carbohydrate metabolic process"/>
    <property type="evidence" value="ECO:0007669"/>
    <property type="project" value="InterPro"/>
</dbReference>
<dbReference type="Gene3D" id="1.50.10.10">
    <property type="match status" value="1"/>
</dbReference>
<dbReference type="EMBL" id="BFBR01000001">
    <property type="protein sequence ID" value="GBF56663.1"/>
    <property type="molecule type" value="Genomic_DNA"/>
</dbReference>
<dbReference type="RefSeq" id="WP_108983528.1">
    <property type="nucleotide sequence ID" value="NZ_BFBR01000001.1"/>
</dbReference>
<proteinExistence type="inferred from homology"/>
<accession>A0A2P2E6H4</accession>
<dbReference type="SUPFAM" id="SSF48208">
    <property type="entry name" value="Six-hairpin glycosidases"/>
    <property type="match status" value="1"/>
</dbReference>
<evidence type="ECO:0000256" key="1">
    <source>
        <dbReference type="ARBA" id="ARBA00008558"/>
    </source>
</evidence>
<dbReference type="InterPro" id="IPR008928">
    <property type="entry name" value="6-hairpin_glycosidase_sf"/>
</dbReference>
<dbReference type="AlphaFoldDB" id="A0A2P2E6H4"/>
<evidence type="ECO:0000313" key="3">
    <source>
        <dbReference type="EMBL" id="GBF56663.1"/>
    </source>
</evidence>
<dbReference type="OrthoDB" id="9806359at2"/>
<dbReference type="InterPro" id="IPR010819">
    <property type="entry name" value="AGE/CE"/>
</dbReference>
<reference evidence="3 4" key="1">
    <citation type="journal article" date="2018" name="Genome Announc.">
        <title>Draft Genome Sequence of "Candidatus Phycosocius bacilliformis," an Alphaproteobacterial Ectosymbiont of the Hydrocarbon-Producing Green Alga Botryococcus braunii.</title>
        <authorList>
            <person name="Tanabe Y."/>
            <person name="Yamaguchi H."/>
            <person name="Watanabe M.M."/>
        </authorList>
    </citation>
    <scope>NUCLEOTIDE SEQUENCE [LARGE SCALE GENOMIC DNA]</scope>
    <source>
        <strain evidence="3 4">BOTRYCO-2</strain>
    </source>
</reference>
<dbReference type="EC" id="5.1.3.11" evidence="3"/>
<comment type="caution">
    <text evidence="3">The sequence shown here is derived from an EMBL/GenBank/DDBJ whole genome shotgun (WGS) entry which is preliminary data.</text>
</comment>
<comment type="similarity">
    <text evidence="1">Belongs to the N-acylglucosamine 2-epimerase family.</text>
</comment>
<protein>
    <submittedName>
        <fullName evidence="3">Cellobiose 2-epimerase</fullName>
        <ecNumber evidence="3">5.1.3.11</ecNumber>
    </submittedName>
</protein>
<dbReference type="PANTHER" id="PTHR15108">
    <property type="entry name" value="N-ACYLGLUCOSAMINE-2-EPIMERASE"/>
    <property type="match status" value="1"/>
</dbReference>
<keyword evidence="4" id="KW-1185">Reference proteome</keyword>